<dbReference type="PRINTS" id="PR00382">
    <property type="entry name" value="LIPIDTRNSFER"/>
</dbReference>
<feature type="chain" id="PRO_5032861976" description="Bifunctional inhibitor/plant lipid transfer protein/seed storage helical domain-containing protein" evidence="8">
    <location>
        <begin position="31"/>
        <end position="213"/>
    </location>
</feature>
<protein>
    <recommendedName>
        <fullName evidence="9">Bifunctional inhibitor/plant lipid transfer protein/seed storage helical domain-containing protein</fullName>
    </recommendedName>
</protein>
<dbReference type="Proteomes" id="UP000652761">
    <property type="component" value="Unassembled WGS sequence"/>
</dbReference>
<evidence type="ECO:0000256" key="7">
    <source>
        <dbReference type="ARBA" id="ARBA00023288"/>
    </source>
</evidence>
<sequence length="213" mass="21415">MEGRRIAGRGWARFLLAVACMAVVVGRGGAATEAGAPSASVDCTSTITSLIDCLSYVQNGSKVEKPEGGCCPGLKKVVKTQVSCLCEAFKSSADFAVAINITKALGLPAACGVSTPSVSKCKIPGLGTSPGILPFSSPSSSFPCAIACSPFLLPSGAGTRAGTDVLSLGPRRQSGSPCSGAGEGGCPHVHNALRDSPSCWSGPLCMPISLREP</sequence>
<evidence type="ECO:0000256" key="6">
    <source>
        <dbReference type="ARBA" id="ARBA00023180"/>
    </source>
</evidence>
<dbReference type="GO" id="GO:0005886">
    <property type="term" value="C:plasma membrane"/>
    <property type="evidence" value="ECO:0007669"/>
    <property type="project" value="UniProtKB-SubCell"/>
</dbReference>
<dbReference type="CDD" id="cd00010">
    <property type="entry name" value="AAI_LTSS"/>
    <property type="match status" value="1"/>
</dbReference>
<keyword evidence="3" id="KW-0336">GPI-anchor</keyword>
<dbReference type="GO" id="GO:0006869">
    <property type="term" value="P:lipid transport"/>
    <property type="evidence" value="ECO:0007669"/>
    <property type="project" value="InterPro"/>
</dbReference>
<evidence type="ECO:0000256" key="1">
    <source>
        <dbReference type="ARBA" id="ARBA00004609"/>
    </source>
</evidence>
<feature type="domain" description="Bifunctional inhibitor/plant lipid transfer protein/seed storage helical" evidence="9">
    <location>
        <begin position="43"/>
        <end position="121"/>
    </location>
</feature>
<organism evidence="10 11">
    <name type="scientific">Colocasia esculenta</name>
    <name type="common">Wild taro</name>
    <name type="synonym">Arum esculentum</name>
    <dbReference type="NCBI Taxonomy" id="4460"/>
    <lineage>
        <taxon>Eukaryota</taxon>
        <taxon>Viridiplantae</taxon>
        <taxon>Streptophyta</taxon>
        <taxon>Embryophyta</taxon>
        <taxon>Tracheophyta</taxon>
        <taxon>Spermatophyta</taxon>
        <taxon>Magnoliopsida</taxon>
        <taxon>Liliopsida</taxon>
        <taxon>Araceae</taxon>
        <taxon>Aroideae</taxon>
        <taxon>Colocasieae</taxon>
        <taxon>Colocasia</taxon>
    </lineage>
</organism>
<dbReference type="FunFam" id="1.10.110.10:FF:000001">
    <property type="entry name" value="Bifunctional inhibitor/lipid-transfer protein/seed storage 2S albumin superfamily protein"/>
    <property type="match status" value="1"/>
</dbReference>
<evidence type="ECO:0000256" key="8">
    <source>
        <dbReference type="SAM" id="SignalP"/>
    </source>
</evidence>
<keyword evidence="3" id="KW-0472">Membrane</keyword>
<reference evidence="10" key="1">
    <citation type="submission" date="2017-07" db="EMBL/GenBank/DDBJ databases">
        <title>Taro Niue Genome Assembly and Annotation.</title>
        <authorList>
            <person name="Atibalentja N."/>
            <person name="Keating K."/>
            <person name="Fields C.J."/>
        </authorList>
    </citation>
    <scope>NUCLEOTIDE SEQUENCE</scope>
    <source>
        <strain evidence="10">Niue_2</strain>
        <tissue evidence="10">Leaf</tissue>
    </source>
</reference>
<name>A0A843WPC5_COLES</name>
<dbReference type="GO" id="GO:0008289">
    <property type="term" value="F:lipid binding"/>
    <property type="evidence" value="ECO:0007669"/>
    <property type="project" value="InterPro"/>
</dbReference>
<dbReference type="OrthoDB" id="659547at2759"/>
<dbReference type="InterPro" id="IPR016140">
    <property type="entry name" value="Bifunc_inhib/LTP/seed_store"/>
</dbReference>
<evidence type="ECO:0000256" key="4">
    <source>
        <dbReference type="ARBA" id="ARBA00022729"/>
    </source>
</evidence>
<feature type="signal peptide" evidence="8">
    <location>
        <begin position="1"/>
        <end position="30"/>
    </location>
</feature>
<gene>
    <name evidence="10" type="ORF">Taro_046248</name>
</gene>
<comment type="similarity">
    <text evidence="2">Belongs to the plant LTP family.</text>
</comment>
<keyword evidence="11" id="KW-1185">Reference proteome</keyword>
<dbReference type="InterPro" id="IPR000528">
    <property type="entry name" value="Plant_nsLTP"/>
</dbReference>
<evidence type="ECO:0000313" key="11">
    <source>
        <dbReference type="Proteomes" id="UP000652761"/>
    </source>
</evidence>
<evidence type="ECO:0000313" key="10">
    <source>
        <dbReference type="EMBL" id="MQM13323.1"/>
    </source>
</evidence>
<dbReference type="SUPFAM" id="SSF47699">
    <property type="entry name" value="Bifunctional inhibitor/lipid-transfer protein/seed storage 2S albumin"/>
    <property type="match status" value="1"/>
</dbReference>
<dbReference type="Pfam" id="PF14368">
    <property type="entry name" value="LTP_2"/>
    <property type="match status" value="1"/>
</dbReference>
<dbReference type="GO" id="GO:0098552">
    <property type="term" value="C:side of membrane"/>
    <property type="evidence" value="ECO:0007669"/>
    <property type="project" value="UniProtKB-KW"/>
</dbReference>
<dbReference type="Gene3D" id="1.10.110.10">
    <property type="entry name" value="Plant lipid-transfer and hydrophobic proteins"/>
    <property type="match status" value="1"/>
</dbReference>
<dbReference type="InterPro" id="IPR043325">
    <property type="entry name" value="LTSS"/>
</dbReference>
<keyword evidence="5" id="KW-1015">Disulfide bond</keyword>
<dbReference type="AlphaFoldDB" id="A0A843WPC5"/>
<keyword evidence="7" id="KW-0449">Lipoprotein</keyword>
<keyword evidence="4 8" id="KW-0732">Signal</keyword>
<keyword evidence="6" id="KW-0325">Glycoprotein</keyword>
<dbReference type="PANTHER" id="PTHR33044">
    <property type="entry name" value="BIFUNCTIONAL INHIBITOR/LIPID-TRANSFER PROTEIN/SEED STORAGE 2S ALBUMIN SUPERFAMILY PROTEIN-RELATED"/>
    <property type="match status" value="1"/>
</dbReference>
<proteinExistence type="inferred from homology"/>
<dbReference type="SMART" id="SM00499">
    <property type="entry name" value="AAI"/>
    <property type="match status" value="1"/>
</dbReference>
<comment type="caution">
    <text evidence="10">The sequence shown here is derived from an EMBL/GenBank/DDBJ whole genome shotgun (WGS) entry which is preliminary data.</text>
</comment>
<dbReference type="EMBL" id="NMUH01005654">
    <property type="protein sequence ID" value="MQM13323.1"/>
    <property type="molecule type" value="Genomic_DNA"/>
</dbReference>
<evidence type="ECO:0000256" key="5">
    <source>
        <dbReference type="ARBA" id="ARBA00023157"/>
    </source>
</evidence>
<evidence type="ECO:0000256" key="3">
    <source>
        <dbReference type="ARBA" id="ARBA00022622"/>
    </source>
</evidence>
<comment type="subcellular location">
    <subcellularLocation>
        <location evidence="1">Cell membrane</location>
        <topology evidence="1">Lipid-anchor</topology>
        <topology evidence="1">GPI-anchor</topology>
    </subcellularLocation>
</comment>
<evidence type="ECO:0000259" key="9">
    <source>
        <dbReference type="SMART" id="SM00499"/>
    </source>
</evidence>
<dbReference type="InterPro" id="IPR036312">
    <property type="entry name" value="Bifun_inhib/LTP/seed_sf"/>
</dbReference>
<evidence type="ECO:0000256" key="2">
    <source>
        <dbReference type="ARBA" id="ARBA00009748"/>
    </source>
</evidence>
<accession>A0A843WPC5</accession>